<evidence type="ECO:0000313" key="2">
    <source>
        <dbReference type="Proteomes" id="UP000183926"/>
    </source>
</evidence>
<dbReference type="NCBIfam" id="NF041544">
    <property type="entry name" value="ParC"/>
    <property type="match status" value="1"/>
</dbReference>
<gene>
    <name evidence="1" type="ORF">SAMN05216339_101386</name>
</gene>
<dbReference type="OrthoDB" id="7066658at2"/>
<proteinExistence type="predicted"/>
<sequence>MIMSIDSMSIVGPTGFKELLAANSVQDTVIQAGDKGLIIALKVGGKDFVLGRRRGGPRYFYSVDGAASVLIQHGITGFYVDTIGWLPRTLTKNQKRESLPDGTSGDI</sequence>
<dbReference type="EMBL" id="FPBL01000001">
    <property type="protein sequence ID" value="SFU33385.1"/>
    <property type="molecule type" value="Genomic_DNA"/>
</dbReference>
<name>A0A1I7FB91_9PROT</name>
<dbReference type="AlphaFoldDB" id="A0A1I7FB91"/>
<evidence type="ECO:0008006" key="3">
    <source>
        <dbReference type="Google" id="ProtNLM"/>
    </source>
</evidence>
<organism evidence="1 2">
    <name type="scientific">Nitrosomonas eutropha</name>
    <dbReference type="NCBI Taxonomy" id="916"/>
    <lineage>
        <taxon>Bacteria</taxon>
        <taxon>Pseudomonadati</taxon>
        <taxon>Pseudomonadota</taxon>
        <taxon>Betaproteobacteria</taxon>
        <taxon>Nitrosomonadales</taxon>
        <taxon>Nitrosomonadaceae</taxon>
        <taxon>Nitrosomonas</taxon>
    </lineage>
</organism>
<accession>A0A1I7FB91</accession>
<dbReference type="InterPro" id="IPR048082">
    <property type="entry name" value="ParC-like"/>
</dbReference>
<evidence type="ECO:0000313" key="1">
    <source>
        <dbReference type="EMBL" id="SFU33385.1"/>
    </source>
</evidence>
<protein>
    <recommendedName>
        <fullName evidence="3">Partition protein C</fullName>
    </recommendedName>
</protein>
<dbReference type="Proteomes" id="UP000183926">
    <property type="component" value="Unassembled WGS sequence"/>
</dbReference>
<reference evidence="1 2" key="1">
    <citation type="submission" date="2016-10" db="EMBL/GenBank/DDBJ databases">
        <authorList>
            <person name="de Groot N.N."/>
        </authorList>
    </citation>
    <scope>NUCLEOTIDE SEQUENCE [LARGE SCALE GENOMIC DNA]</scope>
    <source>
        <strain evidence="1 2">Nm24</strain>
    </source>
</reference>